<keyword evidence="4" id="KW-0378">Hydrolase</keyword>
<dbReference type="PROSITE" id="PS50240">
    <property type="entry name" value="TRYPSIN_DOM"/>
    <property type="match status" value="1"/>
</dbReference>
<feature type="region of interest" description="Disordered" evidence="2">
    <location>
        <begin position="134"/>
        <end position="155"/>
    </location>
</feature>
<dbReference type="Gene3D" id="2.40.10.10">
    <property type="entry name" value="Trypsin-like serine proteases"/>
    <property type="match status" value="1"/>
</dbReference>
<organism evidence="4">
    <name type="scientific">Ixodes ricinus</name>
    <name type="common">Common tick</name>
    <name type="synonym">Acarus ricinus</name>
    <dbReference type="NCBI Taxonomy" id="34613"/>
    <lineage>
        <taxon>Eukaryota</taxon>
        <taxon>Metazoa</taxon>
        <taxon>Ecdysozoa</taxon>
        <taxon>Arthropoda</taxon>
        <taxon>Chelicerata</taxon>
        <taxon>Arachnida</taxon>
        <taxon>Acari</taxon>
        <taxon>Parasitiformes</taxon>
        <taxon>Ixodida</taxon>
        <taxon>Ixodoidea</taxon>
        <taxon>Ixodidae</taxon>
        <taxon>Ixodinae</taxon>
        <taxon>Ixodes</taxon>
    </lineage>
</organism>
<evidence type="ECO:0000313" key="4">
    <source>
        <dbReference type="EMBL" id="MXU93970.1"/>
    </source>
</evidence>
<dbReference type="AlphaFoldDB" id="A0A6B0UVZ6"/>
<dbReference type="EMBL" id="GIFC01011887">
    <property type="protein sequence ID" value="MXU93970.1"/>
    <property type="molecule type" value="Transcribed_RNA"/>
</dbReference>
<evidence type="ECO:0000256" key="1">
    <source>
        <dbReference type="ARBA" id="ARBA00023157"/>
    </source>
</evidence>
<dbReference type="InterPro" id="IPR001254">
    <property type="entry name" value="Trypsin_dom"/>
</dbReference>
<name>A0A6B0UVZ6_IXORI</name>
<reference evidence="4" key="1">
    <citation type="submission" date="2019-12" db="EMBL/GenBank/DDBJ databases">
        <title>An insight into the sialome of adult female Ixodes ricinus ticks feeding for 6 days.</title>
        <authorList>
            <person name="Perner J."/>
            <person name="Ribeiro J.M.C."/>
        </authorList>
    </citation>
    <scope>NUCLEOTIDE SEQUENCE</scope>
    <source>
        <strain evidence="4">Semi-engorged</strain>
        <tissue evidence="4">Salivary glands</tissue>
    </source>
</reference>
<dbReference type="GO" id="GO:0006508">
    <property type="term" value="P:proteolysis"/>
    <property type="evidence" value="ECO:0007669"/>
    <property type="project" value="UniProtKB-KW"/>
</dbReference>
<dbReference type="PANTHER" id="PTHR24252">
    <property type="entry name" value="ACROSIN-RELATED"/>
    <property type="match status" value="1"/>
</dbReference>
<feature type="domain" description="Peptidase S1" evidence="3">
    <location>
        <begin position="65"/>
        <end position="121"/>
    </location>
</feature>
<protein>
    <submittedName>
        <fullName evidence="4">Putative trypsin-like serine protease</fullName>
    </submittedName>
</protein>
<dbReference type="InterPro" id="IPR018114">
    <property type="entry name" value="TRYPSIN_HIS"/>
</dbReference>
<sequence>MQKISARQQHIFSCFDYSLLRSVALIATFFPVFTFESGSLERTDGEDWQFNCGQRQIVKHISARIINGTEAPPEHWPWMVAIYNPNDTLVCGGSLINEQYVLTAAHCFRNQDPHKFSVRLGTTLRTNFSQCNNTPHDTKIHEKTARKKGTISRSR</sequence>
<dbReference type="SUPFAM" id="SSF50494">
    <property type="entry name" value="Trypsin-like serine proteases"/>
    <property type="match status" value="1"/>
</dbReference>
<keyword evidence="4" id="KW-0645">Protease</keyword>
<dbReference type="InterPro" id="IPR009003">
    <property type="entry name" value="Peptidase_S1_PA"/>
</dbReference>
<keyword evidence="1" id="KW-1015">Disulfide bond</keyword>
<dbReference type="GO" id="GO:0004252">
    <property type="term" value="F:serine-type endopeptidase activity"/>
    <property type="evidence" value="ECO:0007669"/>
    <property type="project" value="InterPro"/>
</dbReference>
<feature type="compositionally biased region" description="Basic residues" evidence="2">
    <location>
        <begin position="144"/>
        <end position="155"/>
    </location>
</feature>
<evidence type="ECO:0000259" key="3">
    <source>
        <dbReference type="PROSITE" id="PS50240"/>
    </source>
</evidence>
<evidence type="ECO:0000256" key="2">
    <source>
        <dbReference type="SAM" id="MobiDB-lite"/>
    </source>
</evidence>
<dbReference type="PROSITE" id="PS00134">
    <property type="entry name" value="TRYPSIN_HIS"/>
    <property type="match status" value="1"/>
</dbReference>
<proteinExistence type="predicted"/>
<dbReference type="Pfam" id="PF00089">
    <property type="entry name" value="Trypsin"/>
    <property type="match status" value="1"/>
</dbReference>
<dbReference type="PANTHER" id="PTHR24252:SF7">
    <property type="entry name" value="HYALIN"/>
    <property type="match status" value="1"/>
</dbReference>
<accession>A0A6B0UVZ6</accession>
<dbReference type="InterPro" id="IPR043504">
    <property type="entry name" value="Peptidase_S1_PA_chymotrypsin"/>
</dbReference>